<dbReference type="SUPFAM" id="SSF52540">
    <property type="entry name" value="P-loop containing nucleoside triphosphate hydrolases"/>
    <property type="match status" value="1"/>
</dbReference>
<proteinExistence type="predicted"/>
<reference evidence="4" key="1">
    <citation type="submission" date="2018-06" db="EMBL/GenBank/DDBJ databases">
        <authorList>
            <person name="Zhirakovskaya E."/>
        </authorList>
    </citation>
    <scope>NUCLEOTIDE SEQUENCE</scope>
</reference>
<dbReference type="FunFam" id="3.40.50.300:FF:000398">
    <property type="entry name" value="Type IV pilus assembly ATPase PilB"/>
    <property type="match status" value="1"/>
</dbReference>
<accession>A0A3B1D9N6</accession>
<feature type="domain" description="AAA+ ATPase" evidence="3">
    <location>
        <begin position="35"/>
        <end position="156"/>
    </location>
</feature>
<keyword evidence="1" id="KW-0547">Nucleotide-binding</keyword>
<dbReference type="InterPro" id="IPR003593">
    <property type="entry name" value="AAA+_ATPase"/>
</dbReference>
<organism evidence="4">
    <name type="scientific">hydrothermal vent metagenome</name>
    <dbReference type="NCBI Taxonomy" id="652676"/>
    <lineage>
        <taxon>unclassified sequences</taxon>
        <taxon>metagenomes</taxon>
        <taxon>ecological metagenomes</taxon>
    </lineage>
</organism>
<evidence type="ECO:0000313" key="4">
    <source>
        <dbReference type="EMBL" id="VAX39556.1"/>
    </source>
</evidence>
<gene>
    <name evidence="4" type="ORF">MNBD_PLANCTO03-1044</name>
</gene>
<dbReference type="SMART" id="SM00382">
    <property type="entry name" value="AAA"/>
    <property type="match status" value="1"/>
</dbReference>
<evidence type="ECO:0000256" key="1">
    <source>
        <dbReference type="ARBA" id="ARBA00022741"/>
    </source>
</evidence>
<dbReference type="GO" id="GO:0005524">
    <property type="term" value="F:ATP binding"/>
    <property type="evidence" value="ECO:0007669"/>
    <property type="project" value="UniProtKB-KW"/>
</dbReference>
<dbReference type="GO" id="GO:0016887">
    <property type="term" value="F:ATP hydrolysis activity"/>
    <property type="evidence" value="ECO:0007669"/>
    <property type="project" value="TreeGrafter"/>
</dbReference>
<dbReference type="InterPro" id="IPR027417">
    <property type="entry name" value="P-loop_NTPase"/>
</dbReference>
<evidence type="ECO:0000259" key="3">
    <source>
        <dbReference type="SMART" id="SM00382"/>
    </source>
</evidence>
<feature type="non-terminal residue" evidence="4">
    <location>
        <position position="1"/>
    </location>
</feature>
<name>A0A3B1D9N6_9ZZZZ</name>
<dbReference type="Pfam" id="PF00437">
    <property type="entry name" value="T2SSE"/>
    <property type="match status" value="1"/>
</dbReference>
<dbReference type="Gene3D" id="3.40.50.300">
    <property type="entry name" value="P-loop containing nucleotide triphosphate hydrolases"/>
    <property type="match status" value="1"/>
</dbReference>
<protein>
    <submittedName>
        <fullName evidence="4">General secretion pathway protein E / Type II secretory pathway, ATPase PulE/Tfp pilus assembly pathway, ATPase PilB</fullName>
    </submittedName>
</protein>
<dbReference type="CDD" id="cd01129">
    <property type="entry name" value="PulE-GspE-like"/>
    <property type="match status" value="1"/>
</dbReference>
<dbReference type="PANTHER" id="PTHR30258">
    <property type="entry name" value="TYPE II SECRETION SYSTEM PROTEIN GSPE-RELATED"/>
    <property type="match status" value="1"/>
</dbReference>
<dbReference type="GO" id="GO:0005886">
    <property type="term" value="C:plasma membrane"/>
    <property type="evidence" value="ECO:0007669"/>
    <property type="project" value="TreeGrafter"/>
</dbReference>
<dbReference type="InterPro" id="IPR001482">
    <property type="entry name" value="T2SS/T4SS_dom"/>
</dbReference>
<sequence>VVLRILRPDSVRIGLENLGFEADNLAMFNKIIRRPNGIFLVTGPTGSGKTTTLYTALDILNRPDKKIITAEDPVEYNFDGINQCQVREGIGFTFPAILRSMLRQAPNIILVGEIRDREVGEIAIQAALTGHLVFSTLHTNDAPGAITRLIDMGIKPFLVASSIQAIMAQRLIRILCKECKALAEEADLDHKYLNLIELEPEEALGKAMKPVGCVVCNKTGFKGRRAIFELMMMNPEIRDLAFHRAPVVDVRNAALKGGMRPLVYDGRLKVLSGMTTPDEIARVAQVGEEND</sequence>
<dbReference type="AlphaFoldDB" id="A0A3B1D9N6"/>
<dbReference type="PANTHER" id="PTHR30258:SF1">
    <property type="entry name" value="PROTEIN TRANSPORT PROTEIN HOFB HOMOLOG"/>
    <property type="match status" value="1"/>
</dbReference>
<keyword evidence="2" id="KW-0067">ATP-binding</keyword>
<evidence type="ECO:0000256" key="2">
    <source>
        <dbReference type="ARBA" id="ARBA00022840"/>
    </source>
</evidence>
<dbReference type="EMBL" id="UOGK01000260">
    <property type="protein sequence ID" value="VAX39556.1"/>
    <property type="molecule type" value="Genomic_DNA"/>
</dbReference>